<organism evidence="2 3">
    <name type="scientific">Hallerella succinigenes</name>
    <dbReference type="NCBI Taxonomy" id="1896222"/>
    <lineage>
        <taxon>Bacteria</taxon>
        <taxon>Pseudomonadati</taxon>
        <taxon>Fibrobacterota</taxon>
        <taxon>Fibrobacteria</taxon>
        <taxon>Fibrobacterales</taxon>
        <taxon>Fibrobacteraceae</taxon>
        <taxon>Hallerella</taxon>
    </lineage>
</organism>
<feature type="transmembrane region" description="Helical" evidence="1">
    <location>
        <begin position="224"/>
        <end position="243"/>
    </location>
</feature>
<keyword evidence="1" id="KW-1133">Transmembrane helix</keyword>
<dbReference type="OrthoDB" id="9772884at2"/>
<dbReference type="PANTHER" id="PTHR38454:SF1">
    <property type="entry name" value="INTEGRAL MEMBRANE PROTEIN"/>
    <property type="match status" value="1"/>
</dbReference>
<feature type="transmembrane region" description="Helical" evidence="1">
    <location>
        <begin position="175"/>
        <end position="192"/>
    </location>
</feature>
<dbReference type="EMBL" id="PGEX01000001">
    <property type="protein sequence ID" value="PJJ40462.1"/>
    <property type="molecule type" value="Genomic_DNA"/>
</dbReference>
<dbReference type="InterPro" id="IPR018580">
    <property type="entry name" value="Uncharacterised_YfhO"/>
</dbReference>
<feature type="transmembrane region" description="Helical" evidence="1">
    <location>
        <begin position="97"/>
        <end position="116"/>
    </location>
</feature>
<feature type="transmembrane region" description="Helical" evidence="1">
    <location>
        <begin position="500"/>
        <end position="518"/>
    </location>
</feature>
<feature type="transmembrane region" description="Helical" evidence="1">
    <location>
        <begin position="198"/>
        <end position="217"/>
    </location>
</feature>
<gene>
    <name evidence="2" type="ORF">BGX16_0386</name>
</gene>
<sequence>MQKDTLKKFGAYAGIGIAFFILLLFVFRAFVFDSNTLMLNSDQLNGIGSKVVRAQSLVLSEWDDSRLGGVPTIDALFGDAYHPLVLVEFLMDPARAVGFKFILIVWVAFLSALALAKSLTGSLAWGTLFGFLYAFSPQYFSYVYGGHDGKMMVFAVAPLAILAIRKIIREGSIGYFAIFVLSVVWMILGSHLQLTYLFLWGAGFYALFEMFALSASWKTRSLRLGVTAGALAIALGISAFQIIPPYLYTTTESVRGTGEKTNYGHASSWSMHQEELAGMLIPGFIGADVYEQKQGAAGLELSGSSLISIPYADMQKAHIQSSPFYWGHNPFKLNHDSAGIVLTFLAFLGLFVRKSRRAAAFWFVGAAVALSYAMGVHSPLFKLWFTIIPGMKSFRAPSMAMFWLPLLMTMMAAPVVTSLKNAANRRALKAGFVMFIILLAIVCASRFAWTSVLGIPGFLISIVYGLAFIAVLNILDRNVPFQVQEFANAFKLKFQGSSKLEIGAIFAPFLLTGCFFLSNQNLLSDPVTSGYFKALNETVMNFTAATIIPSFVLTLIATVTVFFVLSSKLEGLKKAAIVGVVAAIELYTINGAFIQNVDYNEYVQPKNPIVQSIHAEHPDSLNRPRVLSLSRSEALSGNAFPLYGMRNADGFHDNELASYRLFRGGQGNENYMYNINQVAQGQAENAFLDLMNIGDVIFDTRAGTQYIPFKNHHSDGHLYGHYVVMSDSQAVKALREGFDYKNTLILSEKPSESFTQSASVNGNAKITAKPKMDDITYQVSSDKPAFLLSSGNFHRYWKATVNGKPAKVYKAFGTLRAVAVPQGTSTVRLEYKSDAVRGSLALGFVACIVFVGSIAVAVVLKKRSAKAAKVSA</sequence>
<evidence type="ECO:0000313" key="2">
    <source>
        <dbReference type="EMBL" id="PJJ40462.1"/>
    </source>
</evidence>
<feature type="transmembrane region" description="Helical" evidence="1">
    <location>
        <begin position="12"/>
        <end position="31"/>
    </location>
</feature>
<dbReference type="RefSeq" id="WP_100424540.1">
    <property type="nucleotide sequence ID" value="NZ_PGEX01000001.1"/>
</dbReference>
<comment type="caution">
    <text evidence="2">The sequence shown here is derived from an EMBL/GenBank/DDBJ whole genome shotgun (WGS) entry which is preliminary data.</text>
</comment>
<feature type="transmembrane region" description="Helical" evidence="1">
    <location>
        <begin position="333"/>
        <end position="352"/>
    </location>
</feature>
<name>A0A2M9A420_9BACT</name>
<dbReference type="Proteomes" id="UP000231134">
    <property type="component" value="Unassembled WGS sequence"/>
</dbReference>
<evidence type="ECO:0008006" key="4">
    <source>
        <dbReference type="Google" id="ProtNLM"/>
    </source>
</evidence>
<keyword evidence="3" id="KW-1185">Reference proteome</keyword>
<feature type="transmembrane region" description="Helical" evidence="1">
    <location>
        <begin position="538"/>
        <end position="563"/>
    </location>
</feature>
<dbReference type="AlphaFoldDB" id="A0A2M9A420"/>
<feature type="transmembrane region" description="Helical" evidence="1">
    <location>
        <begin position="455"/>
        <end position="475"/>
    </location>
</feature>
<keyword evidence="1" id="KW-0472">Membrane</keyword>
<accession>A0A2M9A420</accession>
<feature type="transmembrane region" description="Helical" evidence="1">
    <location>
        <begin position="400"/>
        <end position="419"/>
    </location>
</feature>
<feature type="transmembrane region" description="Helical" evidence="1">
    <location>
        <begin position="431"/>
        <end position="449"/>
    </location>
</feature>
<feature type="transmembrane region" description="Helical" evidence="1">
    <location>
        <begin position="359"/>
        <end position="380"/>
    </location>
</feature>
<protein>
    <recommendedName>
        <fullName evidence="4">Membrane protein YfhO</fullName>
    </recommendedName>
</protein>
<feature type="transmembrane region" description="Helical" evidence="1">
    <location>
        <begin position="840"/>
        <end position="860"/>
    </location>
</feature>
<reference evidence="2 3" key="1">
    <citation type="submission" date="2017-11" db="EMBL/GenBank/DDBJ databases">
        <title>Animal gut microbial communities from fecal samples from Wisconsin, USA.</title>
        <authorList>
            <person name="Neumann A."/>
        </authorList>
    </citation>
    <scope>NUCLEOTIDE SEQUENCE [LARGE SCALE GENOMIC DNA]</scope>
    <source>
        <strain evidence="2 3">UWS3</strain>
    </source>
</reference>
<dbReference type="PANTHER" id="PTHR38454">
    <property type="entry name" value="INTEGRAL MEMBRANE PROTEIN-RELATED"/>
    <property type="match status" value="1"/>
</dbReference>
<proteinExistence type="predicted"/>
<evidence type="ECO:0000313" key="3">
    <source>
        <dbReference type="Proteomes" id="UP000231134"/>
    </source>
</evidence>
<feature type="transmembrane region" description="Helical" evidence="1">
    <location>
        <begin position="123"/>
        <end position="145"/>
    </location>
</feature>
<keyword evidence="1" id="KW-0812">Transmembrane</keyword>
<evidence type="ECO:0000256" key="1">
    <source>
        <dbReference type="SAM" id="Phobius"/>
    </source>
</evidence>